<dbReference type="InterPro" id="IPR010288">
    <property type="entry name" value="EcsB_ABC"/>
</dbReference>
<dbReference type="KEGG" id="wso:WSWS_00682"/>
<reference evidence="1 2" key="1">
    <citation type="submission" date="2018-07" db="EMBL/GenBank/DDBJ databases">
        <title>Genomic Encyclopedia of Type Strains, Phase III (KMG-III): the genomes of soil and plant-associated and newly described type strains.</title>
        <authorList>
            <person name="Whitman W."/>
        </authorList>
    </citation>
    <scope>NUCLEOTIDE SEQUENCE [LARGE SCALE GENOMIC DNA]</scope>
    <source>
        <strain evidence="1 2">CECT 7031</strain>
    </source>
</reference>
<dbReference type="Proteomes" id="UP000254912">
    <property type="component" value="Unassembled WGS sequence"/>
</dbReference>
<evidence type="ECO:0000313" key="2">
    <source>
        <dbReference type="Proteomes" id="UP000254912"/>
    </source>
</evidence>
<dbReference type="GeneID" id="94545887"/>
<dbReference type="PIRSF" id="PIRSF037259">
    <property type="entry name" value="EcsB_ABC"/>
    <property type="match status" value="1"/>
</dbReference>
<dbReference type="RefSeq" id="WP_070229961.1">
    <property type="nucleotide sequence ID" value="NZ_BJYO01000002.1"/>
</dbReference>
<name>A0A288Q651_9LACO</name>
<protein>
    <submittedName>
        <fullName evidence="1">ABC-2 type transport system permease protein</fullName>
    </submittedName>
</protein>
<keyword evidence="2" id="KW-1185">Reference proteome</keyword>
<dbReference type="GO" id="GO:0016020">
    <property type="term" value="C:membrane"/>
    <property type="evidence" value="ECO:0007669"/>
    <property type="project" value="InterPro"/>
</dbReference>
<sequence length="356" mass="41029">MQLFQQRLAVQWRRYLKLSRYVFNDHAVIAFVILLGAAMLAYRNLWMNAPITWWAQALLIGLTVLTLSVFNKPASFLQPADPVFLLGDEAALRELVQKGTRYSMVVNGLIEGGLAFILWPMYLREFKVSIIGLIVISGALMLIKMALTQKIAAHAAKWTDRAAGNLLNWRQIEQKEAERRGRVDGFFNLFIDIPGQQQQVRQHKWFETWLRQVRVLQAGDLLTIAFLRTPAFFDAWLRLTIFGFGVGVFTSGWLRVALLVLFLYMLILQLLPLAHKHEQIVFDHLLPITDRERRVRFTRTVRPWFGLTTLIYMASGLVNVASWQELAILLVTLAVAGHSLLFFYSDFILKNNQKKR</sequence>
<dbReference type="EMBL" id="QRAS01000001">
    <property type="protein sequence ID" value="RDL11893.1"/>
    <property type="molecule type" value="Genomic_DNA"/>
</dbReference>
<gene>
    <name evidence="1" type="ORF">DFP99_0312</name>
</gene>
<accession>A0A288Q651</accession>
<comment type="caution">
    <text evidence="1">The sequence shown here is derived from an EMBL/GenBank/DDBJ whole genome shotgun (WGS) entry which is preliminary data.</text>
</comment>
<dbReference type="Pfam" id="PF05975">
    <property type="entry name" value="EcsB"/>
    <property type="match status" value="2"/>
</dbReference>
<evidence type="ECO:0000313" key="1">
    <source>
        <dbReference type="EMBL" id="RDL11893.1"/>
    </source>
</evidence>
<dbReference type="AlphaFoldDB" id="A0A288Q651"/>
<organism evidence="1 2">
    <name type="scientific">Weissella soli</name>
    <dbReference type="NCBI Taxonomy" id="155866"/>
    <lineage>
        <taxon>Bacteria</taxon>
        <taxon>Bacillati</taxon>
        <taxon>Bacillota</taxon>
        <taxon>Bacilli</taxon>
        <taxon>Lactobacillales</taxon>
        <taxon>Lactobacillaceae</taxon>
        <taxon>Weissella</taxon>
    </lineage>
</organism>
<proteinExistence type="predicted"/>